<keyword evidence="5 6" id="KW-0520">NAD</keyword>
<evidence type="ECO:0000259" key="8">
    <source>
        <dbReference type="Pfam" id="PF00346"/>
    </source>
</evidence>
<comment type="function">
    <text evidence="6">NDH-1 shuttles electrons from NADH, via FMN and iron-sulfur (Fe-S) centers, to quinones in the respiratory chain. The immediate electron acceptor for the enzyme in this species is believed to be a menaquinone. Couples the redox reaction to proton translocation (for every two electrons transferred, four hydrogen ions are translocated across the cytoplasmic membrane), and thus conserves the redox energy in a proton gradient.</text>
</comment>
<evidence type="ECO:0000256" key="2">
    <source>
        <dbReference type="ARBA" id="ARBA00022448"/>
    </source>
</evidence>
<accession>A0ABN2SMQ3</accession>
<dbReference type="Proteomes" id="UP001499854">
    <property type="component" value="Unassembled WGS sequence"/>
</dbReference>
<evidence type="ECO:0000313" key="10">
    <source>
        <dbReference type="Proteomes" id="UP001499854"/>
    </source>
</evidence>
<keyword evidence="10" id="KW-1185">Reference proteome</keyword>
<keyword evidence="3 6" id="KW-0874">Quinone</keyword>
<dbReference type="EMBL" id="BAAAQM010000042">
    <property type="protein sequence ID" value="GAA1989372.1"/>
    <property type="molecule type" value="Genomic_DNA"/>
</dbReference>
<dbReference type="InterPro" id="IPR029014">
    <property type="entry name" value="NiFe-Hase_large"/>
</dbReference>
<comment type="subunit">
    <text evidence="6">NDH-1 is composed of 14 different subunits. Subunits NuoB, C, D, E, F, and G constitute the peripheral sector of the complex.</text>
</comment>
<dbReference type="InterPro" id="IPR001135">
    <property type="entry name" value="NADH_Q_OxRdtase_suD"/>
</dbReference>
<evidence type="ECO:0000256" key="6">
    <source>
        <dbReference type="HAMAP-Rule" id="MF_01358"/>
    </source>
</evidence>
<dbReference type="InterPro" id="IPR022885">
    <property type="entry name" value="NDH1_su_D/H"/>
</dbReference>
<dbReference type="PROSITE" id="PS00535">
    <property type="entry name" value="COMPLEX1_49K"/>
    <property type="match status" value="1"/>
</dbReference>
<evidence type="ECO:0000256" key="3">
    <source>
        <dbReference type="ARBA" id="ARBA00022719"/>
    </source>
</evidence>
<sequence length="390" mass="43362">MTAMTSQQLTERIAGTGTGLETTDMVLNIGPQHPATHGVLRLRLVLDGERIVSAEPIIGYMHRGAEKLFEVRDYRQIIVLANRHDWLSAFASELGVVLAVERMLGMEVPERATWARTLLAELNRLLNHLMFLGSYPLELGAITPIFYAFREREEIQAVMEEISGGRMHFMFNRVGGLKEELPLGWTGRVRDAVALVRSRMADIDRLITGNEIFRARTRGVGVLTPEQIAAYGVSGPIARASGVDFDLRRDDPYLAYGEPELRDRLKVVTRDAGDCLARFEVLLDQAHVSLDIAEACADKLDALPAGPINQRLPKILKVPEGHTYAWTENPLGINGYFLVSHGDKTPWRLKLRSASFNNIQVLSEVLPGHLVADMVAILGSMFFVVGDIDK</sequence>
<proteinExistence type="inferred from homology"/>
<keyword evidence="6" id="KW-0472">Membrane</keyword>
<evidence type="ECO:0000313" key="9">
    <source>
        <dbReference type="EMBL" id="GAA1989372.1"/>
    </source>
</evidence>
<evidence type="ECO:0000256" key="1">
    <source>
        <dbReference type="ARBA" id="ARBA00005769"/>
    </source>
</evidence>
<comment type="subcellular location">
    <subcellularLocation>
        <location evidence="6">Cell membrane</location>
        <topology evidence="6">Peripheral membrane protein</topology>
        <orientation evidence="6">Cytoplasmic side</orientation>
    </subcellularLocation>
</comment>
<feature type="domain" description="NADH-quinone oxidoreductase subunit D" evidence="8">
    <location>
        <begin position="316"/>
        <end position="390"/>
    </location>
</feature>
<dbReference type="RefSeq" id="WP_425558782.1">
    <property type="nucleotide sequence ID" value="NZ_BAAAQM010000042.1"/>
</dbReference>
<dbReference type="InterPro" id="IPR014029">
    <property type="entry name" value="NADH_UbQ_OxRdtase_49kDa_CS"/>
</dbReference>
<dbReference type="PANTHER" id="PTHR11993:SF10">
    <property type="entry name" value="NADH DEHYDROGENASE [UBIQUINONE] IRON-SULFUR PROTEIN 2, MITOCHONDRIAL"/>
    <property type="match status" value="1"/>
</dbReference>
<dbReference type="EC" id="7.1.1.-" evidence="6"/>
<evidence type="ECO:0000256" key="7">
    <source>
        <dbReference type="RuleBase" id="RU003685"/>
    </source>
</evidence>
<dbReference type="HAMAP" id="MF_01358">
    <property type="entry name" value="NDH1_NuoD"/>
    <property type="match status" value="1"/>
</dbReference>
<evidence type="ECO:0000256" key="5">
    <source>
        <dbReference type="ARBA" id="ARBA00023027"/>
    </source>
</evidence>
<dbReference type="Pfam" id="PF00346">
    <property type="entry name" value="Complex1_49kDa"/>
    <property type="match status" value="2"/>
</dbReference>
<keyword evidence="6" id="KW-1003">Cell membrane</keyword>
<gene>
    <name evidence="6" type="primary">nuoD</name>
    <name evidence="9" type="ORF">GCM10009838_60370</name>
</gene>
<evidence type="ECO:0000256" key="4">
    <source>
        <dbReference type="ARBA" id="ARBA00022967"/>
    </source>
</evidence>
<dbReference type="SUPFAM" id="SSF56762">
    <property type="entry name" value="HydB/Nqo4-like"/>
    <property type="match status" value="1"/>
</dbReference>
<reference evidence="9 10" key="1">
    <citation type="journal article" date="2019" name="Int. J. Syst. Evol. Microbiol.">
        <title>The Global Catalogue of Microorganisms (GCM) 10K type strain sequencing project: providing services to taxonomists for standard genome sequencing and annotation.</title>
        <authorList>
            <consortium name="The Broad Institute Genomics Platform"/>
            <consortium name="The Broad Institute Genome Sequencing Center for Infectious Disease"/>
            <person name="Wu L."/>
            <person name="Ma J."/>
        </authorList>
    </citation>
    <scope>NUCLEOTIDE SEQUENCE [LARGE SCALE GENOMIC DNA]</scope>
    <source>
        <strain evidence="9 10">JCM 16013</strain>
    </source>
</reference>
<keyword evidence="2 6" id="KW-0813">Transport</keyword>
<name>A0ABN2SMQ3_9ACTN</name>
<comment type="catalytic activity">
    <reaction evidence="6">
        <text>a quinone + NADH + 5 H(+)(in) = a quinol + NAD(+) + 4 H(+)(out)</text>
        <dbReference type="Rhea" id="RHEA:57888"/>
        <dbReference type="ChEBI" id="CHEBI:15378"/>
        <dbReference type="ChEBI" id="CHEBI:24646"/>
        <dbReference type="ChEBI" id="CHEBI:57540"/>
        <dbReference type="ChEBI" id="CHEBI:57945"/>
        <dbReference type="ChEBI" id="CHEBI:132124"/>
    </reaction>
</comment>
<dbReference type="Gene3D" id="1.10.645.10">
    <property type="entry name" value="Cytochrome-c3 Hydrogenase, chain B"/>
    <property type="match status" value="1"/>
</dbReference>
<organism evidence="9 10">
    <name type="scientific">Catenulispora subtropica</name>
    <dbReference type="NCBI Taxonomy" id="450798"/>
    <lineage>
        <taxon>Bacteria</taxon>
        <taxon>Bacillati</taxon>
        <taxon>Actinomycetota</taxon>
        <taxon>Actinomycetes</taxon>
        <taxon>Catenulisporales</taxon>
        <taxon>Catenulisporaceae</taxon>
        <taxon>Catenulispora</taxon>
    </lineage>
</organism>
<keyword evidence="4 6" id="KW-1278">Translocase</keyword>
<protein>
    <recommendedName>
        <fullName evidence="6">NADH-quinone oxidoreductase subunit D</fullName>
        <ecNumber evidence="6">7.1.1.-</ecNumber>
    </recommendedName>
    <alternativeName>
        <fullName evidence="6">NADH dehydrogenase I subunit D</fullName>
    </alternativeName>
    <alternativeName>
        <fullName evidence="6">NDH-1 subunit D</fullName>
    </alternativeName>
</protein>
<dbReference type="PANTHER" id="PTHR11993">
    <property type="entry name" value="NADH-UBIQUINONE OXIDOREDUCTASE 49 KDA SUBUNIT"/>
    <property type="match status" value="1"/>
</dbReference>
<comment type="similarity">
    <text evidence="1 6 7">Belongs to the complex I 49 kDa subunit family.</text>
</comment>
<comment type="caution">
    <text evidence="9">The sequence shown here is derived from an EMBL/GenBank/DDBJ whole genome shotgun (WGS) entry which is preliminary data.</text>
</comment>
<feature type="domain" description="NADH-quinone oxidoreductase subunit D" evidence="8">
    <location>
        <begin position="139"/>
        <end position="314"/>
    </location>
</feature>